<proteinExistence type="predicted"/>
<evidence type="ECO:0000313" key="3">
    <source>
        <dbReference type="Proteomes" id="UP000790833"/>
    </source>
</evidence>
<protein>
    <submittedName>
        <fullName evidence="2">Uncharacterized protein</fullName>
    </submittedName>
</protein>
<dbReference type="GeneID" id="66115714"/>
<dbReference type="RefSeq" id="XP_043051499.1">
    <property type="nucleotide sequence ID" value="XM_043193111.1"/>
</dbReference>
<feature type="region of interest" description="Disordered" evidence="1">
    <location>
        <begin position="162"/>
        <end position="181"/>
    </location>
</feature>
<keyword evidence="3" id="KW-1185">Reference proteome</keyword>
<evidence type="ECO:0000313" key="2">
    <source>
        <dbReference type="EMBL" id="KAG7195954.1"/>
    </source>
</evidence>
<feature type="compositionally biased region" description="Low complexity" evidence="1">
    <location>
        <begin position="387"/>
        <end position="399"/>
    </location>
</feature>
<dbReference type="OrthoDB" id="3995760at2759"/>
<gene>
    <name evidence="2" type="ORF">KQ657_002340</name>
</gene>
<accession>A0A9P7VDR8</accession>
<organism evidence="2 3">
    <name type="scientific">Scheffersomyces spartinae</name>
    <dbReference type="NCBI Taxonomy" id="45513"/>
    <lineage>
        <taxon>Eukaryota</taxon>
        <taxon>Fungi</taxon>
        <taxon>Dikarya</taxon>
        <taxon>Ascomycota</taxon>
        <taxon>Saccharomycotina</taxon>
        <taxon>Pichiomycetes</taxon>
        <taxon>Debaryomycetaceae</taxon>
        <taxon>Scheffersomyces</taxon>
    </lineage>
</organism>
<name>A0A9P7VDR8_9ASCO</name>
<feature type="compositionally biased region" description="Low complexity" evidence="1">
    <location>
        <begin position="557"/>
        <end position="576"/>
    </location>
</feature>
<reference evidence="2" key="1">
    <citation type="submission" date="2021-03" db="EMBL/GenBank/DDBJ databases">
        <authorList>
            <person name="Palmer J.M."/>
        </authorList>
    </citation>
    <scope>NUCLEOTIDE SEQUENCE</scope>
    <source>
        <strain evidence="2">ARV_011</strain>
    </source>
</reference>
<sequence>MSLIIDSTDPERQKADLVLSNTSLRHEFEELETSFKHQEDMISSQDYKIKDYEATLKQMNSNLSHNKVLFEKELDYYQNLISNLQLKVNHLSNELLTKGEENFELRDNYERMMKDFKILQANYELEQNSKSVLLEQVENLSLKVNQWNLHSHGCETNRYSLQNQQSSNTSENQIIEEEQESSHSVIRLSMIHTLTDDEEGDFQGEEDVEIQNVDFEDDEEEDEIDDDDDDLSNLLSYLDQELKLNSSRVPIRNTSHQSIEVSENFKFPLSSSHNYNANRCSFAFTLTPFRNSLIQGLQQQENINNNVTNKRNSVPAFCANNRLSMETVPDTDDDDTDGSSSSSKFILSPFKLHSQMFELTAGGAGASGIAVSGSDNHGNSDFKKLSTNKATASTGTTTRRFSRSFPRHARYNSHDIIPIKVEFEQESIQESPDHRIMSYPEQGSSFAKINEEDQFHMETFIKLNQAADRSLINVSSGLKLTSNRNSLSSRASSVYMDQDMTKQEIMKLKFELQSLKLHNEKLLSYIGFELQKQKKNIRKLKSQNGLRVNQNNHSKSRSLSGGISSPSRSSKPTTMSNSDSRKRYEYSDAKLIEQSKEELIYKKRVLRSISINPIMSIINPAKGEDHYGFLTHRDTFGKRIFLNGLHVYLQADEGSEQPTTNEGGSKSAVRKYKSQTFNRVINSDYSGIEISSDSEEVGDEFTTSDESEEEETITLLKQVKWLIFGEHYHKRHRKKVEPKLVDDQLTYKFLSIAIGIIIIGVRFLHPEINKEV</sequence>
<feature type="compositionally biased region" description="Low complexity" evidence="1">
    <location>
        <begin position="162"/>
        <end position="173"/>
    </location>
</feature>
<evidence type="ECO:0000256" key="1">
    <source>
        <dbReference type="SAM" id="MobiDB-lite"/>
    </source>
</evidence>
<comment type="caution">
    <text evidence="2">The sequence shown here is derived from an EMBL/GenBank/DDBJ whole genome shotgun (WGS) entry which is preliminary data.</text>
</comment>
<dbReference type="EMBL" id="JAHMUF010000002">
    <property type="protein sequence ID" value="KAG7195954.1"/>
    <property type="molecule type" value="Genomic_DNA"/>
</dbReference>
<dbReference type="Proteomes" id="UP000790833">
    <property type="component" value="Unassembled WGS sequence"/>
</dbReference>
<feature type="region of interest" description="Disordered" evidence="1">
    <location>
        <begin position="379"/>
        <end position="400"/>
    </location>
</feature>
<feature type="compositionally biased region" description="Polar residues" evidence="1">
    <location>
        <begin position="542"/>
        <end position="553"/>
    </location>
</feature>
<dbReference type="AlphaFoldDB" id="A0A9P7VDR8"/>
<feature type="region of interest" description="Disordered" evidence="1">
    <location>
        <begin position="540"/>
        <end position="582"/>
    </location>
</feature>